<feature type="transmembrane region" description="Helical" evidence="1">
    <location>
        <begin position="12"/>
        <end position="33"/>
    </location>
</feature>
<feature type="transmembrane region" description="Helical" evidence="1">
    <location>
        <begin position="110"/>
        <end position="129"/>
    </location>
</feature>
<protein>
    <submittedName>
        <fullName evidence="2">Uncharacterized protein</fullName>
    </submittedName>
</protein>
<comment type="caution">
    <text evidence="2">The sequence shown here is derived from an EMBL/GenBank/DDBJ whole genome shotgun (WGS) entry which is preliminary data.</text>
</comment>
<organism evidence="2 3">
    <name type="scientific">Neoroseomonas eburnea</name>
    <dbReference type="NCBI Taxonomy" id="1346889"/>
    <lineage>
        <taxon>Bacteria</taxon>
        <taxon>Pseudomonadati</taxon>
        <taxon>Pseudomonadota</taxon>
        <taxon>Alphaproteobacteria</taxon>
        <taxon>Acetobacterales</taxon>
        <taxon>Acetobacteraceae</taxon>
        <taxon>Neoroseomonas</taxon>
    </lineage>
</organism>
<keyword evidence="1" id="KW-0812">Transmembrane</keyword>
<keyword evidence="1" id="KW-1133">Transmembrane helix</keyword>
<proteinExistence type="predicted"/>
<keyword evidence="3" id="KW-1185">Reference proteome</keyword>
<evidence type="ECO:0000313" key="2">
    <source>
        <dbReference type="EMBL" id="MBR0683202.1"/>
    </source>
</evidence>
<dbReference type="RefSeq" id="WP_211848774.1">
    <property type="nucleotide sequence ID" value="NZ_JAAEDL010000028.1"/>
</dbReference>
<dbReference type="Proteomes" id="UP001138709">
    <property type="component" value="Unassembled WGS sequence"/>
</dbReference>
<dbReference type="EMBL" id="JAAEDL010000028">
    <property type="protein sequence ID" value="MBR0683202.1"/>
    <property type="molecule type" value="Genomic_DNA"/>
</dbReference>
<reference evidence="2" key="1">
    <citation type="submission" date="2020-01" db="EMBL/GenBank/DDBJ databases">
        <authorList>
            <person name="Rat A."/>
        </authorList>
    </citation>
    <scope>NUCLEOTIDE SEQUENCE</scope>
    <source>
        <strain evidence="2">LMG 31228</strain>
    </source>
</reference>
<name>A0A9X9XHL6_9PROT</name>
<dbReference type="AlphaFoldDB" id="A0A9X9XHL6"/>
<sequence length="131" mass="13203">MSGPLADPGLSALVLWAVLPVTAVASVACFLMWRARRGWVVLEGIVVSRPEPGDAATPIGIAVPQPDGTTRLAHLHMARPGGPPRVGAMLTLCHPPGHPEALQPGTPAPLLAAACAGALLSALCLAVAAGF</sequence>
<keyword evidence="1" id="KW-0472">Membrane</keyword>
<gene>
    <name evidence="2" type="ORF">GXW74_22125</name>
</gene>
<evidence type="ECO:0000313" key="3">
    <source>
        <dbReference type="Proteomes" id="UP001138709"/>
    </source>
</evidence>
<reference evidence="2" key="2">
    <citation type="journal article" date="2021" name="Syst. Appl. Microbiol.">
        <title>Roseomonas hellenica sp. nov., isolated from roots of wild-growing Alkanna tinctoria.</title>
        <authorList>
            <person name="Rat A."/>
            <person name="Naranjo H.D."/>
            <person name="Lebbe L."/>
            <person name="Cnockaert M."/>
            <person name="Krigas N."/>
            <person name="Grigoriadou K."/>
            <person name="Maloupa E."/>
            <person name="Willems A."/>
        </authorList>
    </citation>
    <scope>NUCLEOTIDE SEQUENCE</scope>
    <source>
        <strain evidence="2">LMG 31228</strain>
    </source>
</reference>
<evidence type="ECO:0000256" key="1">
    <source>
        <dbReference type="SAM" id="Phobius"/>
    </source>
</evidence>
<accession>A0A9X9XHL6</accession>